<evidence type="ECO:0000313" key="1">
    <source>
        <dbReference type="EMBL" id="KAJ6381114.1"/>
    </source>
</evidence>
<dbReference type="EMBL" id="JAPFFI010000009">
    <property type="protein sequence ID" value="KAJ6381114.1"/>
    <property type="molecule type" value="Genomic_DNA"/>
</dbReference>
<proteinExistence type="predicted"/>
<comment type="caution">
    <text evidence="1">The sequence shown here is derived from an EMBL/GenBank/DDBJ whole genome shotgun (WGS) entry which is preliminary data.</text>
</comment>
<evidence type="ECO:0000313" key="2">
    <source>
        <dbReference type="Proteomes" id="UP001141253"/>
    </source>
</evidence>
<reference evidence="1" key="2">
    <citation type="journal article" date="2023" name="Int. J. Mol. Sci.">
        <title>De Novo Assembly and Annotation of 11 Diverse Shrub Willow (Salix) Genomes Reveals Novel Gene Organization in Sex-Linked Regions.</title>
        <authorList>
            <person name="Hyden B."/>
            <person name="Feng K."/>
            <person name="Yates T.B."/>
            <person name="Jawdy S."/>
            <person name="Cereghino C."/>
            <person name="Smart L.B."/>
            <person name="Muchero W."/>
        </authorList>
    </citation>
    <scope>NUCLEOTIDE SEQUENCE</scope>
    <source>
        <tissue evidence="1">Shoot tip</tissue>
    </source>
</reference>
<name>A0ABQ9BA73_9ROSI</name>
<dbReference type="Proteomes" id="UP001141253">
    <property type="component" value="Chromosome 6"/>
</dbReference>
<organism evidence="1 2">
    <name type="scientific">Salix suchowensis</name>
    <dbReference type="NCBI Taxonomy" id="1278906"/>
    <lineage>
        <taxon>Eukaryota</taxon>
        <taxon>Viridiplantae</taxon>
        <taxon>Streptophyta</taxon>
        <taxon>Embryophyta</taxon>
        <taxon>Tracheophyta</taxon>
        <taxon>Spermatophyta</taxon>
        <taxon>Magnoliopsida</taxon>
        <taxon>eudicotyledons</taxon>
        <taxon>Gunneridae</taxon>
        <taxon>Pentapetalae</taxon>
        <taxon>rosids</taxon>
        <taxon>fabids</taxon>
        <taxon>Malpighiales</taxon>
        <taxon>Salicaceae</taxon>
        <taxon>Saliceae</taxon>
        <taxon>Salix</taxon>
    </lineage>
</organism>
<keyword evidence="2" id="KW-1185">Reference proteome</keyword>
<gene>
    <name evidence="1" type="ORF">OIU77_029913</name>
</gene>
<accession>A0ABQ9BA73</accession>
<sequence>MAGFTCLNHWSQKENGGPRLQLKMVLARVQPLVLNKLKGSLSGARLSTRGPSIVYAFHVVPLPGPTTM</sequence>
<protein>
    <submittedName>
        <fullName evidence="1">Uncharacterized protein</fullName>
    </submittedName>
</protein>
<reference evidence="1" key="1">
    <citation type="submission" date="2022-10" db="EMBL/GenBank/DDBJ databases">
        <authorList>
            <person name="Hyden B.L."/>
            <person name="Feng K."/>
            <person name="Yates T."/>
            <person name="Jawdy S."/>
            <person name="Smart L.B."/>
            <person name="Muchero W."/>
        </authorList>
    </citation>
    <scope>NUCLEOTIDE SEQUENCE</scope>
    <source>
        <tissue evidence="1">Shoot tip</tissue>
    </source>
</reference>